<keyword evidence="5 8" id="KW-0175">Coiled coil</keyword>
<dbReference type="EMBL" id="JBEAFC010000006">
    <property type="protein sequence ID" value="KAL1554799.1"/>
    <property type="molecule type" value="Genomic_DNA"/>
</dbReference>
<feature type="compositionally biased region" description="Basic and acidic residues" evidence="9">
    <location>
        <begin position="1328"/>
        <end position="1347"/>
    </location>
</feature>
<feature type="compositionally biased region" description="Basic and acidic residues" evidence="9">
    <location>
        <begin position="724"/>
        <end position="735"/>
    </location>
</feature>
<dbReference type="InterPro" id="IPR001752">
    <property type="entry name" value="Kinesin_motor_dom"/>
</dbReference>
<name>A0ABD1HIB7_SALDI</name>
<evidence type="ECO:0000256" key="8">
    <source>
        <dbReference type="SAM" id="Coils"/>
    </source>
</evidence>
<dbReference type="GO" id="GO:0003774">
    <property type="term" value="F:cytoskeletal motor activity"/>
    <property type="evidence" value="ECO:0007669"/>
    <property type="project" value="UniProtKB-UniRule"/>
</dbReference>
<dbReference type="PROSITE" id="PS00411">
    <property type="entry name" value="KINESIN_MOTOR_1"/>
    <property type="match status" value="1"/>
</dbReference>
<feature type="binding site" evidence="7">
    <location>
        <begin position="1046"/>
        <end position="1053"/>
    </location>
    <ligand>
        <name>ATP</name>
        <dbReference type="ChEBI" id="CHEBI:30616"/>
    </ligand>
</feature>
<keyword evidence="6 7" id="KW-0505">Motor protein</keyword>
<evidence type="ECO:0000256" key="4">
    <source>
        <dbReference type="ARBA" id="ARBA00022840"/>
    </source>
</evidence>
<feature type="domain" description="Calponin-homology (CH)" evidence="10">
    <location>
        <begin position="31"/>
        <end position="133"/>
    </location>
</feature>
<dbReference type="SMART" id="SM00033">
    <property type="entry name" value="CH"/>
    <property type="match status" value="1"/>
</dbReference>
<feature type="region of interest" description="Disordered" evidence="9">
    <location>
        <begin position="700"/>
        <end position="743"/>
    </location>
</feature>
<reference evidence="12 13" key="1">
    <citation type="submission" date="2024-06" db="EMBL/GenBank/DDBJ databases">
        <title>A chromosome level genome sequence of Diviner's sage (Salvia divinorum).</title>
        <authorList>
            <person name="Ford S.A."/>
            <person name="Ro D.-K."/>
            <person name="Ness R.W."/>
            <person name="Phillips M.A."/>
        </authorList>
    </citation>
    <scope>NUCLEOTIDE SEQUENCE [LARGE SCALE GENOMIC DNA]</scope>
    <source>
        <strain evidence="12">SAF-2024a</strain>
        <tissue evidence="12">Leaf</tissue>
    </source>
</reference>
<evidence type="ECO:0000256" key="7">
    <source>
        <dbReference type="PROSITE-ProRule" id="PRU00283"/>
    </source>
</evidence>
<dbReference type="InterPro" id="IPR019821">
    <property type="entry name" value="Kinesin_motor_CS"/>
</dbReference>
<comment type="caution">
    <text evidence="12">The sequence shown here is derived from an EMBL/GenBank/DDBJ whole genome shotgun (WGS) entry which is preliminary data.</text>
</comment>
<dbReference type="FunFam" id="3.40.850.10:FF:000044">
    <property type="entry name" value="p-loop containing nucleoside triphosphate hydrolases superfamily protein"/>
    <property type="match status" value="1"/>
</dbReference>
<evidence type="ECO:0000313" key="12">
    <source>
        <dbReference type="EMBL" id="KAL1554799.1"/>
    </source>
</evidence>
<evidence type="ECO:0000256" key="3">
    <source>
        <dbReference type="ARBA" id="ARBA00022741"/>
    </source>
</evidence>
<dbReference type="InterPro" id="IPR003034">
    <property type="entry name" value="SAP_dom"/>
</dbReference>
<evidence type="ECO:0000256" key="5">
    <source>
        <dbReference type="ARBA" id="ARBA00023054"/>
    </source>
</evidence>
<keyword evidence="4 7" id="KW-0067">ATP-binding</keyword>
<feature type="compositionally biased region" description="Basic and acidic residues" evidence="9">
    <location>
        <begin position="375"/>
        <end position="387"/>
    </location>
</feature>
<dbReference type="Gene3D" id="1.10.418.10">
    <property type="entry name" value="Calponin-like domain"/>
    <property type="match status" value="1"/>
</dbReference>
<keyword evidence="3 7" id="KW-0547">Nucleotide-binding</keyword>
<feature type="coiled-coil region" evidence="8">
    <location>
        <begin position="553"/>
        <end position="664"/>
    </location>
</feature>
<dbReference type="PANTHER" id="PTHR47972:SF50">
    <property type="entry name" value="KINESIN-LIKE PROTEIN KIN-14P"/>
    <property type="match status" value="1"/>
</dbReference>
<evidence type="ECO:0000256" key="6">
    <source>
        <dbReference type="ARBA" id="ARBA00023175"/>
    </source>
</evidence>
<feature type="region of interest" description="Disordered" evidence="9">
    <location>
        <begin position="1"/>
        <end position="26"/>
    </location>
</feature>
<dbReference type="PANTHER" id="PTHR47972">
    <property type="entry name" value="KINESIN-LIKE PROTEIN KLP-3"/>
    <property type="match status" value="1"/>
</dbReference>
<dbReference type="InterPro" id="IPR036961">
    <property type="entry name" value="Kinesin_motor_dom_sf"/>
</dbReference>
<feature type="coiled-coil region" evidence="8">
    <location>
        <begin position="777"/>
        <end position="874"/>
    </location>
</feature>
<dbReference type="InterPro" id="IPR027417">
    <property type="entry name" value="P-loop_NTPase"/>
</dbReference>
<dbReference type="PRINTS" id="PR00380">
    <property type="entry name" value="KINESINHEAVY"/>
</dbReference>
<feature type="compositionally biased region" description="Basic and acidic residues" evidence="9">
    <location>
        <begin position="700"/>
        <end position="716"/>
    </location>
</feature>
<feature type="domain" description="Kinesin motor" evidence="11">
    <location>
        <begin position="962"/>
        <end position="1287"/>
    </location>
</feature>
<dbReference type="Gene3D" id="3.40.850.10">
    <property type="entry name" value="Kinesin motor domain"/>
    <property type="match status" value="1"/>
</dbReference>
<evidence type="ECO:0000259" key="11">
    <source>
        <dbReference type="PROSITE" id="PS50067"/>
    </source>
</evidence>
<proteinExistence type="inferred from homology"/>
<protein>
    <submittedName>
        <fullName evidence="12">Kinesin-like protein KIN-14K</fullName>
    </submittedName>
</protein>
<dbReference type="Proteomes" id="UP001567538">
    <property type="component" value="Unassembled WGS sequence"/>
</dbReference>
<evidence type="ECO:0000256" key="9">
    <source>
        <dbReference type="SAM" id="MobiDB-lite"/>
    </source>
</evidence>
<feature type="compositionally biased region" description="Basic and acidic residues" evidence="9">
    <location>
        <begin position="396"/>
        <end position="436"/>
    </location>
</feature>
<evidence type="ECO:0000313" key="13">
    <source>
        <dbReference type="Proteomes" id="UP001567538"/>
    </source>
</evidence>
<dbReference type="Pfam" id="PF00225">
    <property type="entry name" value="Kinesin"/>
    <property type="match status" value="1"/>
</dbReference>
<dbReference type="SMART" id="SM00129">
    <property type="entry name" value="KISc"/>
    <property type="match status" value="1"/>
</dbReference>
<dbReference type="SMART" id="SM00513">
    <property type="entry name" value="SAP"/>
    <property type="match status" value="5"/>
</dbReference>
<dbReference type="GO" id="GO:0005524">
    <property type="term" value="F:ATP binding"/>
    <property type="evidence" value="ECO:0007669"/>
    <property type="project" value="UniProtKB-UniRule"/>
</dbReference>
<evidence type="ECO:0000256" key="1">
    <source>
        <dbReference type="ARBA" id="ARBA00010899"/>
    </source>
</evidence>
<gene>
    <name evidence="12" type="ORF">AAHA92_15318</name>
</gene>
<dbReference type="InterPro" id="IPR001715">
    <property type="entry name" value="CH_dom"/>
</dbReference>
<feature type="region of interest" description="Disordered" evidence="9">
    <location>
        <begin position="375"/>
        <end position="438"/>
    </location>
</feature>
<feature type="region of interest" description="Disordered" evidence="9">
    <location>
        <begin position="147"/>
        <end position="179"/>
    </location>
</feature>
<dbReference type="SUPFAM" id="SSF47576">
    <property type="entry name" value="Calponin-homology domain, CH-domain"/>
    <property type="match status" value="1"/>
</dbReference>
<feature type="coiled-coil region" evidence="8">
    <location>
        <begin position="483"/>
        <end position="524"/>
    </location>
</feature>
<organism evidence="12 13">
    <name type="scientific">Salvia divinorum</name>
    <name type="common">Maria pastora</name>
    <name type="synonym">Diviner's sage</name>
    <dbReference type="NCBI Taxonomy" id="28513"/>
    <lineage>
        <taxon>Eukaryota</taxon>
        <taxon>Viridiplantae</taxon>
        <taxon>Streptophyta</taxon>
        <taxon>Embryophyta</taxon>
        <taxon>Tracheophyta</taxon>
        <taxon>Spermatophyta</taxon>
        <taxon>Magnoliopsida</taxon>
        <taxon>eudicotyledons</taxon>
        <taxon>Gunneridae</taxon>
        <taxon>Pentapetalae</taxon>
        <taxon>asterids</taxon>
        <taxon>lamiids</taxon>
        <taxon>Lamiales</taxon>
        <taxon>Lamiaceae</taxon>
        <taxon>Nepetoideae</taxon>
        <taxon>Mentheae</taxon>
        <taxon>Salviinae</taxon>
        <taxon>Salvia</taxon>
        <taxon>Salvia subgen. Calosphace</taxon>
    </lineage>
</organism>
<dbReference type="PROSITE" id="PS50067">
    <property type="entry name" value="KINESIN_MOTOR_2"/>
    <property type="match status" value="1"/>
</dbReference>
<comment type="similarity">
    <text evidence="1">Belongs to the TRAFAC class myosin-kinesin ATPase superfamily. Kinesin family. KIN-14 subfamily.</text>
</comment>
<sequence length="1347" mass="151752">MDRNVKDSARLNSSSSSSRSDGFASASSNNVKQQACLVEWINAVLPDLHFPANASDKELRDILIDGSVLCLILNKIKPGSISERDSKPHGGKVERFLSAMDEMGLPRFQVADLEKGSMKMVLDCLWTLRMHFMMRFSRMDSTNSGWKSVGDRGASANSTPKEERFRMLSSPPFGEDRRKLLPDTKSLHGLRNSPKMTASVISHSGHKFHEVFQLKQGSYADLPAAKISEMMKSNSLDNAPTQSLLSVVNGILDESVEMKSGAIPHSVVCLLRKVVQEIERRICTQAEHLRTQNNVFKAREEKYQSRIRVLEALATGTSEETQIVMNQLKQIKNDKNKIEEKKKAEEHETWKLVKEKEDLNQVVANLRQELREMNDTTRPMNEKHSLDQEAASLGQDHSERSEFNQESEKMRQETRGIQEHEAMKTSENELEDKLKEAQSLLTESRSRVTELEAMRVEGGGTQQDLERKLMAAVKFSTELRSRVKELEAMDRETQTTKQELEDRVKEAVSSLDESRSRVKELEAMRVEGGGTQQDFERKLMAAVKLSTELRSRVKELEAMNTEARTTKQELEDRLQEAVNSLDDSRSRVKELEAMRVEGGGTQQDFERKLMAAVKLSTELRSRVKELEAMNTEAQTTKQELEDRLKEAVSSLDESRSRVKELEAMRVEGGGTQQDLERKLMAAVKLSTELRSRVKELEAMDTEARTTKQELEDRLKEAVSSSDESMSRVKELEATRVEGGGTQQELERKLMAAVMLSTELRSRVKELEATDTETRTIKRDLEDRMKEAVSSLDESRSRVKELEAMKAEVHSTQQELENRLKEAETSLTEYRFQVKELEAMKAQGEAAQQDAGNRLKEAQVSLQEWISRVKELEALSKSKSEWWKKKEQLHQIFTESQLGALHVLRFTYQSIQQEIEKTENYYSEALSNLGSKMKVLADAATNYQPLLAENRKLHNELQELKGNIRVYCRIRPFHPGQKGKQSIIEYIGENGELTVANPAKPGKEGRRSFRFDKVYDLTSTQAQVFADTQPLIQSVLDGFNVCIFAYGQTGSGKTYTMTGPDGASEDEWGVNYRALKNLFTITQDRGSILQYEVSVQMVEIYNEQVRDLLSNDGQKKYPSISQPNGLAVPDASIQQVNSTKDVMKLMDIGLQNRAKSATAMNERSSRSHSIVSIHTRGTDLKSGSSLRGSLHLVDLAGSERVDRSEVTGDRLKEAQHINKSLSALGDVVFALSQKSAHVPYRNSKLTQVLQSSLGGHAKTLMFVQLNPDATSFSETLSTLKFAERVSGVELGAAKSSKDSKEVRELMDQIATLKDSLAKKNEEIGALQKPLKDPKSGASGERKGPRSMR</sequence>
<evidence type="ECO:0000259" key="10">
    <source>
        <dbReference type="PROSITE" id="PS50021"/>
    </source>
</evidence>
<feature type="compositionally biased region" description="Low complexity" evidence="9">
    <location>
        <begin position="10"/>
        <end position="26"/>
    </location>
</feature>
<feature type="region of interest" description="Disordered" evidence="9">
    <location>
        <begin position="1322"/>
        <end position="1347"/>
    </location>
</feature>
<keyword evidence="2" id="KW-0493">Microtubule</keyword>
<dbReference type="PROSITE" id="PS50021">
    <property type="entry name" value="CH"/>
    <property type="match status" value="1"/>
</dbReference>
<dbReference type="GO" id="GO:0005874">
    <property type="term" value="C:microtubule"/>
    <property type="evidence" value="ECO:0007669"/>
    <property type="project" value="UniProtKB-KW"/>
</dbReference>
<keyword evidence="13" id="KW-1185">Reference proteome</keyword>
<dbReference type="SUPFAM" id="SSF52540">
    <property type="entry name" value="P-loop containing nucleoside triphosphate hydrolases"/>
    <property type="match status" value="1"/>
</dbReference>
<accession>A0ABD1HIB7</accession>
<dbReference type="InterPro" id="IPR027640">
    <property type="entry name" value="Kinesin-like_fam"/>
</dbReference>
<dbReference type="InterPro" id="IPR036872">
    <property type="entry name" value="CH_dom_sf"/>
</dbReference>
<evidence type="ECO:0000256" key="2">
    <source>
        <dbReference type="ARBA" id="ARBA00022701"/>
    </source>
</evidence>
<dbReference type="Pfam" id="PF00307">
    <property type="entry name" value="CH"/>
    <property type="match status" value="1"/>
</dbReference>